<protein>
    <submittedName>
        <fullName evidence="1">Uncharacterized protein</fullName>
    </submittedName>
</protein>
<reference evidence="1" key="1">
    <citation type="submission" date="2021-02" db="EMBL/GenBank/DDBJ databases">
        <authorList>
            <person name="Nowell W R."/>
        </authorList>
    </citation>
    <scope>NUCLEOTIDE SEQUENCE</scope>
</reference>
<dbReference type="Proteomes" id="UP000663844">
    <property type="component" value="Unassembled WGS sequence"/>
</dbReference>
<accession>A0A815RXV7</accession>
<comment type="caution">
    <text evidence="1">The sequence shown here is derived from an EMBL/GenBank/DDBJ whole genome shotgun (WGS) entry which is preliminary data.</text>
</comment>
<dbReference type="Proteomes" id="UP000663845">
    <property type="component" value="Unassembled WGS sequence"/>
</dbReference>
<sequence>MDILQRINERFGQNIFEEINRFLTLAKIYFSYPNEYNLTKDESATIYIYIMEMSDDQCIYCISNETLHLEDLSKVFPWFGYLKLFYSAISKLPKYQETIFRGTNKDVTMKFENGQRIIWWDIASC</sequence>
<dbReference type="Gene3D" id="3.90.176.10">
    <property type="entry name" value="Toxin ADP-ribosyltransferase, Chain A, domain 1"/>
    <property type="match status" value="1"/>
</dbReference>
<evidence type="ECO:0000313" key="3">
    <source>
        <dbReference type="Proteomes" id="UP000663845"/>
    </source>
</evidence>
<proteinExistence type="predicted"/>
<gene>
    <name evidence="1" type="ORF">JYZ213_LOCUS42503</name>
    <name evidence="2" type="ORF">OXD698_LOCUS35705</name>
</gene>
<dbReference type="EMBL" id="CAJNOG010001986">
    <property type="protein sequence ID" value="CAF1483380.1"/>
    <property type="molecule type" value="Genomic_DNA"/>
</dbReference>
<dbReference type="EMBL" id="CAJOAZ010005609">
    <property type="protein sequence ID" value="CAF4106516.1"/>
    <property type="molecule type" value="Genomic_DNA"/>
</dbReference>
<evidence type="ECO:0000313" key="1">
    <source>
        <dbReference type="EMBL" id="CAF1483380.1"/>
    </source>
</evidence>
<evidence type="ECO:0000313" key="2">
    <source>
        <dbReference type="EMBL" id="CAF4106516.1"/>
    </source>
</evidence>
<name>A0A815RXV7_9BILA</name>
<dbReference type="AlphaFoldDB" id="A0A815RXV7"/>
<organism evidence="1 3">
    <name type="scientific">Adineta steineri</name>
    <dbReference type="NCBI Taxonomy" id="433720"/>
    <lineage>
        <taxon>Eukaryota</taxon>
        <taxon>Metazoa</taxon>
        <taxon>Spiralia</taxon>
        <taxon>Gnathifera</taxon>
        <taxon>Rotifera</taxon>
        <taxon>Eurotatoria</taxon>
        <taxon>Bdelloidea</taxon>
        <taxon>Adinetida</taxon>
        <taxon>Adinetidae</taxon>
        <taxon>Adineta</taxon>
    </lineage>
</organism>